<sequence length="107" mass="11818">MHLPRGTASANALTHSKIDQKGLVRAPFQFFTSREGYHNIIDMDQLAAKKIKEDNNDIVINDDTVSESVLSCRRDVVLQKPRRRFRSLAGAPALGSSVKGRIGCDVP</sequence>
<protein>
    <submittedName>
        <fullName evidence="1">Uncharacterized protein</fullName>
    </submittedName>
</protein>
<proteinExistence type="predicted"/>
<reference evidence="1 2" key="1">
    <citation type="submission" date="2014-07" db="EMBL/GenBank/DDBJ databases">
        <title>Expanding our view of genomic diversity in Candidatus Accumulibacter clades.</title>
        <authorList>
            <person name="Skennerton C.T."/>
            <person name="Barr J.J."/>
            <person name="Slater F.R."/>
            <person name="Bond P.L."/>
            <person name="Tyson G.W."/>
        </authorList>
    </citation>
    <scope>NUCLEOTIDE SEQUENCE [LARGE SCALE GENOMIC DNA]</scope>
    <source>
        <strain evidence="2">SK-01</strain>
    </source>
</reference>
<gene>
    <name evidence="1" type="ORF">CAPSK01_002221</name>
</gene>
<evidence type="ECO:0000313" key="1">
    <source>
        <dbReference type="EMBL" id="KFB68367.1"/>
    </source>
</evidence>
<name>A0A084Y0X3_9PROT</name>
<accession>A0A084Y0X3</accession>
<dbReference type="EMBL" id="JDSS02000021">
    <property type="protein sequence ID" value="KFB68367.1"/>
    <property type="molecule type" value="Genomic_DNA"/>
</dbReference>
<dbReference type="STRING" id="1457154.CAPSK01_002221"/>
<dbReference type="AlphaFoldDB" id="A0A084Y0X3"/>
<comment type="caution">
    <text evidence="1">The sequence shown here is derived from an EMBL/GenBank/DDBJ whole genome shotgun (WGS) entry which is preliminary data.</text>
</comment>
<evidence type="ECO:0000313" key="2">
    <source>
        <dbReference type="Proteomes" id="UP000019812"/>
    </source>
</evidence>
<dbReference type="Proteomes" id="UP000019812">
    <property type="component" value="Unassembled WGS sequence"/>
</dbReference>
<organism evidence="1 2">
    <name type="scientific">Candidatus Accumulibacter vicinus</name>
    <dbReference type="NCBI Taxonomy" id="2954382"/>
    <lineage>
        <taxon>Bacteria</taxon>
        <taxon>Pseudomonadati</taxon>
        <taxon>Pseudomonadota</taxon>
        <taxon>Betaproteobacteria</taxon>
        <taxon>Candidatus Accumulibacter</taxon>
    </lineage>
</organism>